<keyword evidence="2" id="KW-1185">Reference proteome</keyword>
<reference evidence="1" key="1">
    <citation type="submission" date="2020-05" db="EMBL/GenBank/DDBJ databases">
        <title>WGS assembly of Panicum virgatum.</title>
        <authorList>
            <person name="Lovell J.T."/>
            <person name="Jenkins J."/>
            <person name="Shu S."/>
            <person name="Juenger T.E."/>
            <person name="Schmutz J."/>
        </authorList>
    </citation>
    <scope>NUCLEOTIDE SEQUENCE</scope>
    <source>
        <strain evidence="1">AP13</strain>
    </source>
</reference>
<comment type="caution">
    <text evidence="1">The sequence shown here is derived from an EMBL/GenBank/DDBJ whole genome shotgun (WGS) entry which is preliminary data.</text>
</comment>
<dbReference type="EMBL" id="CM029045">
    <property type="protein sequence ID" value="KAG2597747.1"/>
    <property type="molecule type" value="Genomic_DNA"/>
</dbReference>
<accession>A0A8T0SHL4</accession>
<dbReference type="AlphaFoldDB" id="A0A8T0SHL4"/>
<proteinExistence type="predicted"/>
<organism evidence="1 2">
    <name type="scientific">Panicum virgatum</name>
    <name type="common">Blackwell switchgrass</name>
    <dbReference type="NCBI Taxonomy" id="38727"/>
    <lineage>
        <taxon>Eukaryota</taxon>
        <taxon>Viridiplantae</taxon>
        <taxon>Streptophyta</taxon>
        <taxon>Embryophyta</taxon>
        <taxon>Tracheophyta</taxon>
        <taxon>Spermatophyta</taxon>
        <taxon>Magnoliopsida</taxon>
        <taxon>Liliopsida</taxon>
        <taxon>Poales</taxon>
        <taxon>Poaceae</taxon>
        <taxon>PACMAD clade</taxon>
        <taxon>Panicoideae</taxon>
        <taxon>Panicodae</taxon>
        <taxon>Paniceae</taxon>
        <taxon>Panicinae</taxon>
        <taxon>Panicum</taxon>
        <taxon>Panicum sect. Hiantes</taxon>
    </lineage>
</organism>
<dbReference type="Proteomes" id="UP000823388">
    <property type="component" value="Chromosome 5K"/>
</dbReference>
<evidence type="ECO:0000313" key="2">
    <source>
        <dbReference type="Proteomes" id="UP000823388"/>
    </source>
</evidence>
<gene>
    <name evidence="1" type="ORF">PVAP13_5KG241500</name>
</gene>
<protein>
    <submittedName>
        <fullName evidence="1">Uncharacterized protein</fullName>
    </submittedName>
</protein>
<sequence>MASMGTSTWKMGTKKSTNAKICTSTRALEFEVAQMGVTVVPAQLGLGA</sequence>
<name>A0A8T0SHL4_PANVG</name>
<evidence type="ECO:0000313" key="1">
    <source>
        <dbReference type="EMBL" id="KAG2597747.1"/>
    </source>
</evidence>